<name>A0A3G9JMZ6_9FIRM</name>
<evidence type="ECO:0000256" key="1">
    <source>
        <dbReference type="SAM" id="MobiDB-lite"/>
    </source>
</evidence>
<keyword evidence="4" id="KW-1185">Reference proteome</keyword>
<proteinExistence type="predicted"/>
<gene>
    <name evidence="3" type="ORF">SG0102_05220</name>
</gene>
<protein>
    <submittedName>
        <fullName evidence="3">Uncharacterized protein</fullName>
    </submittedName>
</protein>
<dbReference type="InParanoid" id="A0A3G9JMZ6"/>
<organism evidence="3 4">
    <name type="scientific">Intestinibaculum porci</name>
    <dbReference type="NCBI Taxonomy" id="2487118"/>
    <lineage>
        <taxon>Bacteria</taxon>
        <taxon>Bacillati</taxon>
        <taxon>Bacillota</taxon>
        <taxon>Erysipelotrichia</taxon>
        <taxon>Erysipelotrichales</taxon>
        <taxon>Erysipelotrichaceae</taxon>
        <taxon>Intestinibaculum</taxon>
    </lineage>
</organism>
<sequence>MFGKKDMPSYAKERVKYKSAPKRYKTRTSRKLKNFYTNGYKQPKEKHVDTINFKIPHEKMKEKAPQKQYTINDMSRQARKSLYTHKEKKPQTDSAKGIRFKATRSMGSLYKGNAVNDRVGNHTDPASKTKRRLAFYRNFYLVVLAIGVIGEALAIAYHNTVPMILFIVLIVMAIYGNYTSHE</sequence>
<dbReference type="AlphaFoldDB" id="A0A3G9JMZ6"/>
<dbReference type="RefSeq" id="WP_125118522.1">
    <property type="nucleotide sequence ID" value="NZ_AP019309.1"/>
</dbReference>
<keyword evidence="2" id="KW-0812">Transmembrane</keyword>
<feature type="region of interest" description="Disordered" evidence="1">
    <location>
        <begin position="1"/>
        <end position="41"/>
    </location>
</feature>
<dbReference type="EMBL" id="AP019309">
    <property type="protein sequence ID" value="BBH25588.1"/>
    <property type="molecule type" value="Genomic_DNA"/>
</dbReference>
<dbReference type="Proteomes" id="UP000268059">
    <property type="component" value="Chromosome"/>
</dbReference>
<keyword evidence="2" id="KW-0472">Membrane</keyword>
<feature type="compositionally biased region" description="Basic and acidic residues" evidence="1">
    <location>
        <begin position="1"/>
        <end position="16"/>
    </location>
</feature>
<evidence type="ECO:0000313" key="4">
    <source>
        <dbReference type="Proteomes" id="UP000268059"/>
    </source>
</evidence>
<dbReference type="KEGG" id="ebm:SG0102_05220"/>
<feature type="transmembrane region" description="Helical" evidence="2">
    <location>
        <begin position="163"/>
        <end position="180"/>
    </location>
</feature>
<accession>A0A3G9JMZ6</accession>
<reference evidence="3 4" key="1">
    <citation type="submission" date="2018-11" db="EMBL/GenBank/DDBJ databases">
        <title>Novel Erysipelotrichaceae bacterium isolated from small intestine of a swine.</title>
        <authorList>
            <person name="Kim J.S."/>
            <person name="Choe H."/>
            <person name="Lee Y.R."/>
            <person name="Kim K.M."/>
            <person name="Park D.S."/>
        </authorList>
    </citation>
    <scope>NUCLEOTIDE SEQUENCE [LARGE SCALE GENOMIC DNA]</scope>
    <source>
        <strain evidence="3 4">SG0102</strain>
    </source>
</reference>
<feature type="transmembrane region" description="Helical" evidence="2">
    <location>
        <begin position="138"/>
        <end position="157"/>
    </location>
</feature>
<keyword evidence="2" id="KW-1133">Transmembrane helix</keyword>
<feature type="compositionally biased region" description="Basic residues" evidence="1">
    <location>
        <begin position="17"/>
        <end position="33"/>
    </location>
</feature>
<evidence type="ECO:0000313" key="3">
    <source>
        <dbReference type="EMBL" id="BBH25588.1"/>
    </source>
</evidence>
<evidence type="ECO:0000256" key="2">
    <source>
        <dbReference type="SAM" id="Phobius"/>
    </source>
</evidence>